<dbReference type="GO" id="GO:0016787">
    <property type="term" value="F:hydrolase activity"/>
    <property type="evidence" value="ECO:0007669"/>
    <property type="project" value="UniProtKB-KW"/>
</dbReference>
<gene>
    <name evidence="5" type="ORF">pM830MA_0051</name>
</gene>
<keyword evidence="1" id="KW-0378">Hydrolase</keyword>
<accession>A0A5C0E151</accession>
<dbReference type="InterPro" id="IPR002641">
    <property type="entry name" value="PNPLA_dom"/>
</dbReference>
<keyword evidence="5" id="KW-0614">Plasmid</keyword>
<keyword evidence="3" id="KW-0443">Lipid metabolism</keyword>
<name>A0A5C0E151_9BACT</name>
<dbReference type="SUPFAM" id="SSF52151">
    <property type="entry name" value="FabD/lysophospholipase-like"/>
    <property type="match status" value="1"/>
</dbReference>
<evidence type="ECO:0000256" key="2">
    <source>
        <dbReference type="ARBA" id="ARBA00022963"/>
    </source>
</evidence>
<evidence type="ECO:0000256" key="3">
    <source>
        <dbReference type="ARBA" id="ARBA00023098"/>
    </source>
</evidence>
<evidence type="ECO:0000256" key="1">
    <source>
        <dbReference type="ARBA" id="ARBA00022801"/>
    </source>
</evidence>
<reference evidence="5" key="1">
    <citation type="journal article" date="2019" name="Front. Microbiol.">
        <title>Arcobacter cryaerophilus Isolated From New Zealand Mussels Harbor a Putative Virulence Plasmid.</title>
        <authorList>
            <person name="On S.L.W."/>
            <person name="Althaus D."/>
            <person name="Miller W.G."/>
            <person name="Lizamore D."/>
            <person name="Wong S.G.L."/>
            <person name="Mathai A.J."/>
            <person name="Chelikani V."/>
            <person name="Carter G.P."/>
        </authorList>
    </citation>
    <scope>NUCLEOTIDE SEQUENCE</scope>
    <source>
        <strain evidence="5">M830MA</strain>
        <plasmid evidence="5">pM830MA</plasmid>
    </source>
</reference>
<dbReference type="InterPro" id="IPR016035">
    <property type="entry name" value="Acyl_Trfase/lysoPLipase"/>
</dbReference>
<evidence type="ECO:0000313" key="5">
    <source>
        <dbReference type="EMBL" id="QEI46240.1"/>
    </source>
</evidence>
<protein>
    <submittedName>
        <fullName evidence="5">Patatin-like phospholipase</fullName>
    </submittedName>
</protein>
<geneLocation type="plasmid" evidence="5">
    <name>pM830MA</name>
</geneLocation>
<dbReference type="InterPro" id="IPR050301">
    <property type="entry name" value="NTE"/>
</dbReference>
<dbReference type="Pfam" id="PF20308">
    <property type="entry name" value="TPR-S"/>
    <property type="match status" value="1"/>
</dbReference>
<organism evidence="5">
    <name type="scientific">Aliarcobacter cryaerophilus</name>
    <dbReference type="NCBI Taxonomy" id="28198"/>
    <lineage>
        <taxon>Bacteria</taxon>
        <taxon>Pseudomonadati</taxon>
        <taxon>Campylobacterota</taxon>
        <taxon>Epsilonproteobacteria</taxon>
        <taxon>Campylobacterales</taxon>
        <taxon>Arcobacteraceae</taxon>
        <taxon>Aliarcobacter</taxon>
    </lineage>
</organism>
<sequence>MTEELRKTIKKLKAEYNYQKVIALLDINSTNADELRTLAECNYKDLELHREYSYDKALDFLEKIVVDNNPKETLCLKGAIYKRKWEHKQDLRDLKKAISNYLQAFVKYTKNDEGYGGINSAFLLDILSNKLKEYDNYNAQIFTKKAIRIRQIIIKKFENKKNKDKWLYHTLAQAYLGLNLTDKCKQILEEANIKYTNEKGYSNWEISTTYKYLKLLSELKNISDLKCILPLMGEENSHILDLSLDKKGLALSGGGFRASFFHLGTLAKLAEHDLLKDIEVISTVSGGSIIGVHYYLKLQQLLENKKDIDITQENYITLVNELIDEFFEIVQTNIRNSVLYSNFLKTLKYIIPFSEYSRTNRLGELYQERIYKKYKKYMKDLIITPKDWTDKENPFRPRFNNWNRKNKVPIIVINATNLNSGHNWQFQATKMGEPDYMSDMEIDKNNRFGWIRYTDKGLLKKFKNYSIGQAVACSSAVPMLFTPIVLKDLYEGYKLSISDGGVYDNQGFSGLLSEECNYIICSDASGQMDNQVVSHTSIFMTNKRTIDIQMDRARELIYEDMNEKFKRGILKNFIFTHLKKNISAHKIEQSDVIQKFENNSYEEFQKLIASVRTDLDTFSKIEAYSLMYNGYELMESKLGESANKNDWVFFVIKEDIKSKSKKLIDELALSKYQFTRNLRK</sequence>
<keyword evidence="2" id="KW-0442">Lipid degradation</keyword>
<dbReference type="PANTHER" id="PTHR14226">
    <property type="entry name" value="NEUROPATHY TARGET ESTERASE/SWISS CHEESE D.MELANOGASTER"/>
    <property type="match status" value="1"/>
</dbReference>
<dbReference type="RefSeq" id="WP_148571806.1">
    <property type="nucleotide sequence ID" value="NZ_JAODDK010000020.1"/>
</dbReference>
<dbReference type="Pfam" id="PF01734">
    <property type="entry name" value="Patatin"/>
    <property type="match status" value="1"/>
</dbReference>
<dbReference type="InterPro" id="IPR046880">
    <property type="entry name" value="TPR-S"/>
</dbReference>
<dbReference type="GO" id="GO:0016042">
    <property type="term" value="P:lipid catabolic process"/>
    <property type="evidence" value="ECO:0007669"/>
    <property type="project" value="UniProtKB-KW"/>
</dbReference>
<evidence type="ECO:0000259" key="4">
    <source>
        <dbReference type="Pfam" id="PF01734"/>
    </source>
</evidence>
<feature type="domain" description="PNPLA" evidence="4">
    <location>
        <begin position="249"/>
        <end position="506"/>
    </location>
</feature>
<proteinExistence type="predicted"/>
<dbReference type="AlphaFoldDB" id="A0A5C0E151"/>
<dbReference type="EMBL" id="MK715471">
    <property type="protein sequence ID" value="QEI46240.1"/>
    <property type="molecule type" value="Genomic_DNA"/>
</dbReference>
<dbReference type="Gene3D" id="3.40.1090.10">
    <property type="entry name" value="Cytosolic phospholipase A2 catalytic domain"/>
    <property type="match status" value="1"/>
</dbReference>
<dbReference type="PANTHER" id="PTHR14226:SF78">
    <property type="entry name" value="SLR0060 PROTEIN"/>
    <property type="match status" value="1"/>
</dbReference>